<dbReference type="Pfam" id="PF03819">
    <property type="entry name" value="MazG"/>
    <property type="match status" value="1"/>
</dbReference>
<keyword evidence="3" id="KW-1185">Reference proteome</keyword>
<dbReference type="GO" id="GO:0046076">
    <property type="term" value="P:dTTP catabolic process"/>
    <property type="evidence" value="ECO:0007669"/>
    <property type="project" value="TreeGrafter"/>
</dbReference>
<dbReference type="GO" id="GO:0046052">
    <property type="term" value="P:UTP catabolic process"/>
    <property type="evidence" value="ECO:0007669"/>
    <property type="project" value="TreeGrafter"/>
</dbReference>
<dbReference type="RefSeq" id="WP_047252676.1">
    <property type="nucleotide sequence ID" value="NZ_CP011545.1"/>
</dbReference>
<dbReference type="PANTHER" id="PTHR30522:SF0">
    <property type="entry name" value="NUCLEOSIDE TRIPHOSPHATE PYROPHOSPHOHYDROLASE"/>
    <property type="match status" value="1"/>
</dbReference>
<protein>
    <submittedName>
        <fullName evidence="2">MazG nucleotide pyrophosphohydrolase family protein</fullName>
        <ecNumber evidence="2">3.6.1.66</ecNumber>
    </submittedName>
</protein>
<gene>
    <name evidence="2" type="ORF">CTEST_04230</name>
</gene>
<dbReference type="PANTHER" id="PTHR30522">
    <property type="entry name" value="NUCLEOSIDE TRIPHOSPHATE PYROPHOSPHOHYDROLASE"/>
    <property type="match status" value="1"/>
</dbReference>
<dbReference type="OrthoDB" id="9808939at2"/>
<reference evidence="3" key="2">
    <citation type="submission" date="2015-05" db="EMBL/GenBank/DDBJ databases">
        <title>Complete genome sequence of Corynebacterium testudinoris DSM 44614, recovered from necrotic lesions in the mouth of a tortoise.</title>
        <authorList>
            <person name="Ruckert C."/>
            <person name="Albersmeier A."/>
            <person name="Winkler A."/>
            <person name="Tauch A."/>
        </authorList>
    </citation>
    <scope>NUCLEOTIDE SEQUENCE [LARGE SCALE GENOMIC DNA]</scope>
    <source>
        <strain evidence="3">DSM 44614</strain>
    </source>
</reference>
<organism evidence="2 3">
    <name type="scientific">Corynebacterium testudinoris</name>
    <dbReference type="NCBI Taxonomy" id="136857"/>
    <lineage>
        <taxon>Bacteria</taxon>
        <taxon>Bacillati</taxon>
        <taxon>Actinomycetota</taxon>
        <taxon>Actinomycetes</taxon>
        <taxon>Mycobacteriales</taxon>
        <taxon>Corynebacteriaceae</taxon>
        <taxon>Corynebacterium</taxon>
    </lineage>
</organism>
<proteinExistence type="predicted"/>
<evidence type="ECO:0000313" key="3">
    <source>
        <dbReference type="Proteomes" id="UP000035540"/>
    </source>
</evidence>
<dbReference type="GO" id="GO:0036220">
    <property type="term" value="F:ITP diphosphatase activity"/>
    <property type="evidence" value="ECO:0007669"/>
    <property type="project" value="UniProtKB-EC"/>
</dbReference>
<keyword evidence="2" id="KW-0378">Hydrolase</keyword>
<dbReference type="PATRIC" id="fig|136857.5.peg.836"/>
<dbReference type="GO" id="GO:0006203">
    <property type="term" value="P:dGTP catabolic process"/>
    <property type="evidence" value="ECO:0007669"/>
    <property type="project" value="TreeGrafter"/>
</dbReference>
<accession>A0A0G3H4G3</accession>
<dbReference type="GO" id="GO:0046047">
    <property type="term" value="P:TTP catabolic process"/>
    <property type="evidence" value="ECO:0007669"/>
    <property type="project" value="TreeGrafter"/>
</dbReference>
<dbReference type="GO" id="GO:0046061">
    <property type="term" value="P:dATP catabolic process"/>
    <property type="evidence" value="ECO:0007669"/>
    <property type="project" value="TreeGrafter"/>
</dbReference>
<dbReference type="EMBL" id="CP011545">
    <property type="protein sequence ID" value="AKK08294.1"/>
    <property type="molecule type" value="Genomic_DNA"/>
</dbReference>
<feature type="domain" description="NTP pyrophosphohydrolase MazG-like" evidence="1">
    <location>
        <begin position="102"/>
        <end position="179"/>
    </location>
</feature>
<dbReference type="EC" id="3.6.1.66" evidence="2"/>
<dbReference type="GO" id="GO:0046081">
    <property type="term" value="P:dUTP catabolic process"/>
    <property type="evidence" value="ECO:0007669"/>
    <property type="project" value="TreeGrafter"/>
</dbReference>
<reference evidence="2 3" key="1">
    <citation type="journal article" date="2015" name="Genome Announc.">
        <title>Complete Genome Sequence of the Type Strain Corynebacterium testudinoris DSM 44614, Recovered from Necrotic Lesions in the Mouth of a Tortoise.</title>
        <authorList>
            <person name="Ruckert C."/>
            <person name="Kriete M."/>
            <person name="Jaenicke S."/>
            <person name="Winkler A."/>
            <person name="Tauch A."/>
        </authorList>
    </citation>
    <scope>NUCLEOTIDE SEQUENCE [LARGE SCALE GENOMIC DNA]</scope>
    <source>
        <strain evidence="2 3">DSM 44614</strain>
    </source>
</reference>
<name>A0A0G3H4G3_9CORY</name>
<evidence type="ECO:0000313" key="2">
    <source>
        <dbReference type="EMBL" id="AKK08294.1"/>
    </source>
</evidence>
<dbReference type="CDD" id="cd11528">
    <property type="entry name" value="NTP-PPase_MazG_Nterm"/>
    <property type="match status" value="1"/>
</dbReference>
<dbReference type="InterPro" id="IPR004518">
    <property type="entry name" value="MazG-like_dom"/>
</dbReference>
<dbReference type="Proteomes" id="UP000035540">
    <property type="component" value="Chromosome"/>
</dbReference>
<dbReference type="InterPro" id="IPR011551">
    <property type="entry name" value="NTP_PyrPHydrolase_MazG"/>
</dbReference>
<evidence type="ECO:0000259" key="1">
    <source>
        <dbReference type="Pfam" id="PF03819"/>
    </source>
</evidence>
<dbReference type="AlphaFoldDB" id="A0A0G3H4G3"/>
<dbReference type="InterPro" id="IPR048015">
    <property type="entry name" value="NTP-PPase_MazG-like_N"/>
</dbReference>
<dbReference type="STRING" id="136857.CTEST_04230"/>
<dbReference type="SUPFAM" id="SSF101386">
    <property type="entry name" value="all-alpha NTP pyrophosphatases"/>
    <property type="match status" value="1"/>
</dbReference>
<dbReference type="Gene3D" id="1.10.287.1080">
    <property type="entry name" value="MazG-like"/>
    <property type="match status" value="1"/>
</dbReference>
<sequence length="207" mass="22885">MTVLLLDARWPTLIPLHAVGRLSGPVSFTDEVPISVRWDFDSLLVEGEEGVLVSTNELDPQVQELIAAGHEVIAASSRVDPVGEAVQVMERAYSIGEWESSQTHRSLLPYLAEETAEFADAVGDWERDGDDEALLSELGDVFLQVLFHAEIASRRGAFDFGDVAASFVDKLRVRSPYLFDGTTSQVPIEEQERLWEIGKAQGKTRDV</sequence>
<dbReference type="KEGG" id="cted:CTEST_04230"/>